<keyword evidence="5" id="KW-0472">Membrane</keyword>
<name>A0ABY1QS27_9BURK</name>
<evidence type="ECO:0000256" key="4">
    <source>
        <dbReference type="PROSITE-ProRule" id="PRU00433"/>
    </source>
</evidence>
<keyword evidence="8" id="KW-1185">Reference proteome</keyword>
<keyword evidence="3 4" id="KW-0408">Iron</keyword>
<dbReference type="InterPro" id="IPR050597">
    <property type="entry name" value="Cytochrome_c_Oxidase_Subunit"/>
</dbReference>
<feature type="domain" description="Cytochrome c" evidence="6">
    <location>
        <begin position="162"/>
        <end position="252"/>
    </location>
</feature>
<dbReference type="Gene3D" id="1.10.760.10">
    <property type="entry name" value="Cytochrome c-like domain"/>
    <property type="match status" value="2"/>
</dbReference>
<dbReference type="PANTHER" id="PTHR33751:SF11">
    <property type="entry name" value="BLL4483 PROTEIN"/>
    <property type="match status" value="1"/>
</dbReference>
<dbReference type="PANTHER" id="PTHR33751">
    <property type="entry name" value="CBB3-TYPE CYTOCHROME C OXIDASE SUBUNIT FIXP"/>
    <property type="match status" value="1"/>
</dbReference>
<feature type="domain" description="Cytochrome c" evidence="6">
    <location>
        <begin position="55"/>
        <end position="148"/>
    </location>
</feature>
<keyword evidence="2 4" id="KW-0479">Metal-binding</keyword>
<keyword evidence="5" id="KW-0812">Transmembrane</keyword>
<evidence type="ECO:0000256" key="1">
    <source>
        <dbReference type="ARBA" id="ARBA00022617"/>
    </source>
</evidence>
<dbReference type="PROSITE" id="PS51007">
    <property type="entry name" value="CYTC"/>
    <property type="match status" value="2"/>
</dbReference>
<dbReference type="EMBL" id="FXUL01000026">
    <property type="protein sequence ID" value="SMP77191.1"/>
    <property type="molecule type" value="Genomic_DNA"/>
</dbReference>
<feature type="transmembrane region" description="Helical" evidence="5">
    <location>
        <begin position="39"/>
        <end position="61"/>
    </location>
</feature>
<evidence type="ECO:0000256" key="2">
    <source>
        <dbReference type="ARBA" id="ARBA00022723"/>
    </source>
</evidence>
<keyword evidence="1 4" id="KW-0349">Heme</keyword>
<evidence type="ECO:0000256" key="3">
    <source>
        <dbReference type="ARBA" id="ARBA00023004"/>
    </source>
</evidence>
<dbReference type="InterPro" id="IPR036909">
    <property type="entry name" value="Cyt_c-like_dom_sf"/>
</dbReference>
<dbReference type="Proteomes" id="UP001158049">
    <property type="component" value="Unassembled WGS sequence"/>
</dbReference>
<proteinExistence type="predicted"/>
<comment type="caution">
    <text evidence="7">The sequence shown here is derived from an EMBL/GenBank/DDBJ whole genome shotgun (WGS) entry which is preliminary data.</text>
</comment>
<sequence length="276" mass="29676">MAAVLTRLKRQANTFRMLVKLMKSILHEKSKARPFLPCALGRAWSICVAYIVAVTAMLAGVNASAQQVHVPDTVAQRVLACAACHGKEGRATSAGYFPRIAGKPAGYLYNQLVNFREGRRQYPLMTYMVAHMSDAYLKEISQYFSDLHPPYAAAQAANAAPAVLERGRVLVMSGDKAKNIPACIACHGERLTGALPAIPSLVGLPRDYLNSQFGAWKNGARKAHAPDCMAQISRQLEPEDIAAVSTWLASQAVPDDMSPALATSITLPTPCGSAPQ</sequence>
<protein>
    <submittedName>
        <fullName evidence="7">Cytochrome c553</fullName>
    </submittedName>
</protein>
<dbReference type="SUPFAM" id="SSF46626">
    <property type="entry name" value="Cytochrome c"/>
    <property type="match status" value="2"/>
</dbReference>
<evidence type="ECO:0000256" key="5">
    <source>
        <dbReference type="SAM" id="Phobius"/>
    </source>
</evidence>
<evidence type="ECO:0000313" key="7">
    <source>
        <dbReference type="EMBL" id="SMP77191.1"/>
    </source>
</evidence>
<gene>
    <name evidence="7" type="ORF">SAMN06295970_12617</name>
</gene>
<dbReference type="InterPro" id="IPR009056">
    <property type="entry name" value="Cyt_c-like_dom"/>
</dbReference>
<reference evidence="7 8" key="1">
    <citation type="submission" date="2017-05" db="EMBL/GenBank/DDBJ databases">
        <authorList>
            <person name="Varghese N."/>
            <person name="Submissions S."/>
        </authorList>
    </citation>
    <scope>NUCLEOTIDE SEQUENCE [LARGE SCALE GENOMIC DNA]</scope>
    <source>
        <strain evidence="7 8">DSM 26001</strain>
    </source>
</reference>
<dbReference type="RefSeq" id="WP_430438539.1">
    <property type="nucleotide sequence ID" value="NZ_FXUL01000026.1"/>
</dbReference>
<accession>A0ABY1QS27</accession>
<keyword evidence="5" id="KW-1133">Transmembrane helix</keyword>
<organism evidence="7 8">
    <name type="scientific">Noviherbaspirillum suwonense</name>
    <dbReference type="NCBI Taxonomy" id="1224511"/>
    <lineage>
        <taxon>Bacteria</taxon>
        <taxon>Pseudomonadati</taxon>
        <taxon>Pseudomonadota</taxon>
        <taxon>Betaproteobacteria</taxon>
        <taxon>Burkholderiales</taxon>
        <taxon>Oxalobacteraceae</taxon>
        <taxon>Noviherbaspirillum</taxon>
    </lineage>
</organism>
<evidence type="ECO:0000313" key="8">
    <source>
        <dbReference type="Proteomes" id="UP001158049"/>
    </source>
</evidence>
<evidence type="ECO:0000259" key="6">
    <source>
        <dbReference type="PROSITE" id="PS51007"/>
    </source>
</evidence>